<reference evidence="1 2" key="1">
    <citation type="submission" date="2019-10" db="EMBL/GenBank/DDBJ databases">
        <title>Poseidonibacter ostreae sp. nov., isolated from the gut of the Ostrea denselamellosa.</title>
        <authorList>
            <person name="Choi A."/>
        </authorList>
    </citation>
    <scope>NUCLEOTIDE SEQUENCE [LARGE SCALE GENOMIC DNA]</scope>
    <source>
        <strain evidence="1 2">SJOD-M-33</strain>
    </source>
</reference>
<dbReference type="AlphaFoldDB" id="A0A6L4WTV3"/>
<comment type="caution">
    <text evidence="1">The sequence shown here is derived from an EMBL/GenBank/DDBJ whole genome shotgun (WGS) entry which is preliminary data.</text>
</comment>
<name>A0A6L4WTV3_9BACT</name>
<gene>
    <name evidence="1" type="ORF">GBG19_05180</name>
</gene>
<dbReference type="PANTHER" id="PTHR23416">
    <property type="entry name" value="SIALIC ACID SYNTHASE-RELATED"/>
    <property type="match status" value="1"/>
</dbReference>
<dbReference type="Proteomes" id="UP000472839">
    <property type="component" value="Unassembled WGS sequence"/>
</dbReference>
<protein>
    <submittedName>
        <fullName evidence="1">Acyltransferase</fullName>
    </submittedName>
</protein>
<dbReference type="Pfam" id="PF00132">
    <property type="entry name" value="Hexapep"/>
    <property type="match status" value="1"/>
</dbReference>
<sequence length="165" mass="18395">MIKTSIKKIFRYIFTFLVKRESKKVGADLKVNFYSKLNNNTELGNNVNMNGLEVSGKGSVTIGDNFHCGKNCLLITQNHNYKGNKIPYDETYILKEIIIEDNVWLGHNVTIIGSCKIGEGSIIQAGAVVVNDIEPLSIAGGNPAKVFSKRDAEHYYTLKNKGKFH</sequence>
<keyword evidence="1" id="KW-0012">Acyltransferase</keyword>
<dbReference type="GO" id="GO:0016746">
    <property type="term" value="F:acyltransferase activity"/>
    <property type="evidence" value="ECO:0007669"/>
    <property type="project" value="UniProtKB-KW"/>
</dbReference>
<keyword evidence="1" id="KW-0808">Transferase</keyword>
<dbReference type="Gene3D" id="2.160.10.10">
    <property type="entry name" value="Hexapeptide repeat proteins"/>
    <property type="match status" value="1"/>
</dbReference>
<dbReference type="SUPFAM" id="SSF51161">
    <property type="entry name" value="Trimeric LpxA-like enzymes"/>
    <property type="match status" value="1"/>
</dbReference>
<dbReference type="RefSeq" id="WP_152279679.1">
    <property type="nucleotide sequence ID" value="NZ_WFKK01000010.1"/>
</dbReference>
<accession>A0A6L4WTV3</accession>
<dbReference type="CDD" id="cd04647">
    <property type="entry name" value="LbH_MAT_like"/>
    <property type="match status" value="1"/>
</dbReference>
<dbReference type="InterPro" id="IPR051159">
    <property type="entry name" value="Hexapeptide_acetyltransf"/>
</dbReference>
<dbReference type="InterPro" id="IPR001451">
    <property type="entry name" value="Hexapep"/>
</dbReference>
<evidence type="ECO:0000313" key="2">
    <source>
        <dbReference type="Proteomes" id="UP000472839"/>
    </source>
</evidence>
<dbReference type="EMBL" id="WFKK01000010">
    <property type="protein sequence ID" value="KAB7889775.1"/>
    <property type="molecule type" value="Genomic_DNA"/>
</dbReference>
<proteinExistence type="predicted"/>
<dbReference type="InterPro" id="IPR011004">
    <property type="entry name" value="Trimer_LpxA-like_sf"/>
</dbReference>
<organism evidence="1 2">
    <name type="scientific">Poseidonibacter ostreae</name>
    <dbReference type="NCBI Taxonomy" id="2654171"/>
    <lineage>
        <taxon>Bacteria</taxon>
        <taxon>Pseudomonadati</taxon>
        <taxon>Campylobacterota</taxon>
        <taxon>Epsilonproteobacteria</taxon>
        <taxon>Campylobacterales</taxon>
        <taxon>Arcobacteraceae</taxon>
        <taxon>Poseidonibacter</taxon>
    </lineage>
</organism>
<evidence type="ECO:0000313" key="1">
    <source>
        <dbReference type="EMBL" id="KAB7889775.1"/>
    </source>
</evidence>